<keyword evidence="4 9" id="KW-0812">Transmembrane</keyword>
<evidence type="ECO:0000256" key="7">
    <source>
        <dbReference type="ARBA" id="ARBA00023306"/>
    </source>
</evidence>
<organism evidence="11 12">
    <name type="scientific">Agromyces allii</name>
    <dbReference type="NCBI Taxonomy" id="393607"/>
    <lineage>
        <taxon>Bacteria</taxon>
        <taxon>Bacillati</taxon>
        <taxon>Actinomycetota</taxon>
        <taxon>Actinomycetes</taxon>
        <taxon>Micrococcales</taxon>
        <taxon>Microbacteriaceae</taxon>
        <taxon>Agromyces</taxon>
    </lineage>
</organism>
<keyword evidence="12" id="KW-1185">Reference proteome</keyword>
<evidence type="ECO:0000256" key="8">
    <source>
        <dbReference type="SAM" id="MobiDB-lite"/>
    </source>
</evidence>
<dbReference type="Proteomes" id="UP001499954">
    <property type="component" value="Unassembled WGS sequence"/>
</dbReference>
<protein>
    <recommendedName>
        <fullName evidence="10">POTRA domain-containing protein</fullName>
    </recommendedName>
</protein>
<dbReference type="InterPro" id="IPR034746">
    <property type="entry name" value="POTRA"/>
</dbReference>
<dbReference type="PROSITE" id="PS51779">
    <property type="entry name" value="POTRA"/>
    <property type="match status" value="1"/>
</dbReference>
<keyword evidence="2" id="KW-1003">Cell membrane</keyword>
<keyword evidence="5 9" id="KW-1133">Transmembrane helix</keyword>
<dbReference type="Gene3D" id="3.10.20.310">
    <property type="entry name" value="membrane protein fhac"/>
    <property type="match status" value="1"/>
</dbReference>
<evidence type="ECO:0000256" key="1">
    <source>
        <dbReference type="ARBA" id="ARBA00004370"/>
    </source>
</evidence>
<evidence type="ECO:0000256" key="2">
    <source>
        <dbReference type="ARBA" id="ARBA00022475"/>
    </source>
</evidence>
<feature type="domain" description="POTRA" evidence="10">
    <location>
        <begin position="179"/>
        <end position="247"/>
    </location>
</feature>
<dbReference type="EMBL" id="BAAAMK010000011">
    <property type="protein sequence ID" value="GAA1966749.1"/>
    <property type="molecule type" value="Genomic_DNA"/>
</dbReference>
<proteinExistence type="predicted"/>
<dbReference type="Pfam" id="PF08478">
    <property type="entry name" value="POTRA_1"/>
    <property type="match status" value="1"/>
</dbReference>
<evidence type="ECO:0000256" key="9">
    <source>
        <dbReference type="SAM" id="Phobius"/>
    </source>
</evidence>
<dbReference type="PANTHER" id="PTHR37820:SF1">
    <property type="entry name" value="CELL DIVISION PROTEIN FTSQ"/>
    <property type="match status" value="1"/>
</dbReference>
<evidence type="ECO:0000313" key="12">
    <source>
        <dbReference type="Proteomes" id="UP001499954"/>
    </source>
</evidence>
<name>A0ABP5CQI9_9MICO</name>
<evidence type="ECO:0000256" key="4">
    <source>
        <dbReference type="ARBA" id="ARBA00022692"/>
    </source>
</evidence>
<feature type="region of interest" description="Disordered" evidence="8">
    <location>
        <begin position="1"/>
        <end position="124"/>
    </location>
</feature>
<feature type="compositionally biased region" description="Polar residues" evidence="8">
    <location>
        <begin position="55"/>
        <end position="65"/>
    </location>
</feature>
<comment type="subcellular location">
    <subcellularLocation>
        <location evidence="1">Membrane</location>
    </subcellularLocation>
</comment>
<dbReference type="InterPro" id="IPR013685">
    <property type="entry name" value="POTRA_FtsQ_type"/>
</dbReference>
<dbReference type="InterPro" id="IPR050487">
    <property type="entry name" value="FtsQ_DivIB"/>
</dbReference>
<keyword evidence="7" id="KW-0131">Cell cycle</keyword>
<gene>
    <name evidence="11" type="ORF">GCM10009717_37070</name>
</gene>
<accession>A0ABP5CQI9</accession>
<keyword evidence="6 9" id="KW-0472">Membrane</keyword>
<sequence length="372" mass="38553">MKRPQGFDRPAQPRPAASGAQTRSASSPAAAPASAQASTPPARRGAGARGRADASRQSPAASETALTEPFEPLPADRASAEAPRASSGTVPGGASAEDVATRSTSDTDMAVDGASPPRSGWAARRALARATRDRRRYERAEVRRFTVRTRRRRLAWGIGLGVIGLLVAVVLIGAYSPVMALRVVRVEGASRVPAAEVESAFAPMLGTPLALIDRAGVQKAMSRFPLIETYQTEAVPPDTLVVRIVERTPVGVIETADGLALVGGAGVVMDRPEARPEGQPLITVDGGVASDGFRAVAGVVRSLPAEIRAQVTAASAETADDVTLQIGDAKVVWGSAEQSSLKADVLDDLMRAAPPGSVSLYDVSAPMSPVTM</sequence>
<reference evidence="12" key="1">
    <citation type="journal article" date="2019" name="Int. J. Syst. Evol. Microbiol.">
        <title>The Global Catalogue of Microorganisms (GCM) 10K type strain sequencing project: providing services to taxonomists for standard genome sequencing and annotation.</title>
        <authorList>
            <consortium name="The Broad Institute Genomics Platform"/>
            <consortium name="The Broad Institute Genome Sequencing Center for Infectious Disease"/>
            <person name="Wu L."/>
            <person name="Ma J."/>
        </authorList>
    </citation>
    <scope>NUCLEOTIDE SEQUENCE [LARGE SCALE GENOMIC DNA]</scope>
    <source>
        <strain evidence="12">JCM 13584</strain>
    </source>
</reference>
<evidence type="ECO:0000256" key="3">
    <source>
        <dbReference type="ARBA" id="ARBA00022618"/>
    </source>
</evidence>
<dbReference type="RefSeq" id="WP_344315728.1">
    <property type="nucleotide sequence ID" value="NZ_BAAAMK010000011.1"/>
</dbReference>
<keyword evidence="3" id="KW-0132">Cell division</keyword>
<evidence type="ECO:0000256" key="6">
    <source>
        <dbReference type="ARBA" id="ARBA00023136"/>
    </source>
</evidence>
<dbReference type="PANTHER" id="PTHR37820">
    <property type="entry name" value="CELL DIVISION PROTEIN DIVIB"/>
    <property type="match status" value="1"/>
</dbReference>
<evidence type="ECO:0000256" key="5">
    <source>
        <dbReference type="ARBA" id="ARBA00022989"/>
    </source>
</evidence>
<evidence type="ECO:0000313" key="11">
    <source>
        <dbReference type="EMBL" id="GAA1966749.1"/>
    </source>
</evidence>
<feature type="compositionally biased region" description="Low complexity" evidence="8">
    <location>
        <begin position="20"/>
        <end position="45"/>
    </location>
</feature>
<feature type="transmembrane region" description="Helical" evidence="9">
    <location>
        <begin position="154"/>
        <end position="175"/>
    </location>
</feature>
<evidence type="ECO:0000259" key="10">
    <source>
        <dbReference type="PROSITE" id="PS51779"/>
    </source>
</evidence>
<comment type="caution">
    <text evidence="11">The sequence shown here is derived from an EMBL/GenBank/DDBJ whole genome shotgun (WGS) entry which is preliminary data.</text>
</comment>